<dbReference type="EMBL" id="REFR01000009">
    <property type="protein sequence ID" value="RMB12157.1"/>
    <property type="molecule type" value="Genomic_DNA"/>
</dbReference>
<evidence type="ECO:0000256" key="1">
    <source>
        <dbReference type="ARBA" id="ARBA00001933"/>
    </source>
</evidence>
<dbReference type="GO" id="GO:0033387">
    <property type="term" value="P:putrescine biosynthetic process from arginine, via ornithine"/>
    <property type="evidence" value="ECO:0007669"/>
    <property type="project" value="TreeGrafter"/>
</dbReference>
<dbReference type="PRINTS" id="PR01182">
    <property type="entry name" value="ORNDCRBXLASE"/>
</dbReference>
<dbReference type="InterPro" id="IPR022653">
    <property type="entry name" value="De-COase2_pyr-phos_BS"/>
</dbReference>
<feature type="active site" description="Proton donor" evidence="8">
    <location>
        <position position="359"/>
    </location>
</feature>
<comment type="caution">
    <text evidence="10">The sequence shown here is derived from an EMBL/GenBank/DDBJ whole genome shotgun (WGS) entry which is preliminary data.</text>
</comment>
<dbReference type="SUPFAM" id="SSF50621">
    <property type="entry name" value="Alanine racemase C-terminal domain-like"/>
    <property type="match status" value="1"/>
</dbReference>
<reference evidence="10 11" key="1">
    <citation type="submission" date="2018-10" db="EMBL/GenBank/DDBJ databases">
        <title>Genomic Encyclopedia of Archaeal and Bacterial Type Strains, Phase II (KMG-II): from individual species to whole genera.</title>
        <authorList>
            <person name="Goeker M."/>
        </authorList>
    </citation>
    <scope>NUCLEOTIDE SEQUENCE [LARGE SCALE GENOMIC DNA]</scope>
    <source>
        <strain evidence="10 11">DSM 25217</strain>
    </source>
</reference>
<sequence length="410" mass="44467">MSLLMPLARLDRAENAVHDGLLPLTLPEDGLDWALADLPRSPDENAAVRDHMQDDPLHLLYPDRVVDRARFFVERFRGKVLYAVKANPSPAVLRLAWLGGVRAFDVASIREVRLVRAVLPRAVLYFMHPVKSRPAIREAYGLGVRAFAFDGPDELAKIMEETGGARDLSLFLRMSRDSGAAAYDLSGKFGAAPAQVPALLGAARPFAARLGLCFHLGSQCMDPLSYARALSEVAALIDRAGVPVDALDVGGGFPVTYPGMTPPPLEAYLDAISRTAEAVGLRDMPLLCEPGRALVAQAGSVLARVEMRRGRALYLNDGTYGSLFDAGQPAWPFPVTLKPSDGRAVLCDEEPFELFGPTCDSLDHMKGPFYLPSCVREGDLIRFAHLGAYGQAMQTRFNGFYSDTLVAVGP</sequence>
<evidence type="ECO:0000313" key="11">
    <source>
        <dbReference type="Proteomes" id="UP000271227"/>
    </source>
</evidence>
<dbReference type="InterPro" id="IPR002433">
    <property type="entry name" value="Orn_de-COase"/>
</dbReference>
<evidence type="ECO:0000256" key="6">
    <source>
        <dbReference type="ARBA" id="ARBA00034138"/>
    </source>
</evidence>
<keyword evidence="4" id="KW-0456">Lyase</keyword>
<evidence type="ECO:0000313" key="10">
    <source>
        <dbReference type="EMBL" id="RMB12157.1"/>
    </source>
</evidence>
<dbReference type="Pfam" id="PF02784">
    <property type="entry name" value="Orn_Arg_deC_N"/>
    <property type="match status" value="1"/>
</dbReference>
<dbReference type="Gene3D" id="2.40.37.10">
    <property type="entry name" value="Lyase, Ornithine Decarboxylase, Chain A, domain 1"/>
    <property type="match status" value="1"/>
</dbReference>
<accession>A0A3M0CT37</accession>
<comment type="similarity">
    <text evidence="2">Belongs to the Orn/Lys/Arg decarboxylase class-II family.</text>
</comment>
<dbReference type="OrthoDB" id="9802147at2"/>
<name>A0A3M0CT37_9PROT</name>
<dbReference type="PANTHER" id="PTHR11482">
    <property type="entry name" value="ARGININE/DIAMINOPIMELATE/ORNITHINE DECARBOXYLASE"/>
    <property type="match status" value="1"/>
</dbReference>
<dbReference type="Proteomes" id="UP000271227">
    <property type="component" value="Unassembled WGS sequence"/>
</dbReference>
<dbReference type="Gene3D" id="3.20.20.10">
    <property type="entry name" value="Alanine racemase"/>
    <property type="match status" value="1"/>
</dbReference>
<evidence type="ECO:0000259" key="9">
    <source>
        <dbReference type="Pfam" id="PF02784"/>
    </source>
</evidence>
<dbReference type="CDD" id="cd00622">
    <property type="entry name" value="PLPDE_III_ODC"/>
    <property type="match status" value="1"/>
</dbReference>
<dbReference type="InParanoid" id="A0A3M0CT37"/>
<comment type="cofactor">
    <cofactor evidence="1 8">
        <name>pyridoxal 5'-phosphate</name>
        <dbReference type="ChEBI" id="CHEBI:597326"/>
    </cofactor>
</comment>
<dbReference type="PRINTS" id="PR01179">
    <property type="entry name" value="ODADCRBXLASE"/>
</dbReference>
<dbReference type="GO" id="GO:0005737">
    <property type="term" value="C:cytoplasm"/>
    <property type="evidence" value="ECO:0007669"/>
    <property type="project" value="TreeGrafter"/>
</dbReference>
<evidence type="ECO:0000256" key="7">
    <source>
        <dbReference type="ARBA" id="ARBA00049127"/>
    </source>
</evidence>
<dbReference type="InterPro" id="IPR022644">
    <property type="entry name" value="De-COase2_N"/>
</dbReference>
<evidence type="ECO:0000256" key="3">
    <source>
        <dbReference type="ARBA" id="ARBA00022898"/>
    </source>
</evidence>
<dbReference type="SUPFAM" id="SSF51419">
    <property type="entry name" value="PLP-binding barrel"/>
    <property type="match status" value="1"/>
</dbReference>
<dbReference type="PANTHER" id="PTHR11482:SF6">
    <property type="entry name" value="ORNITHINE DECARBOXYLASE 1-RELATED"/>
    <property type="match status" value="1"/>
</dbReference>
<organism evidence="10 11">
    <name type="scientific">Eilatimonas milleporae</name>
    <dbReference type="NCBI Taxonomy" id="911205"/>
    <lineage>
        <taxon>Bacteria</taxon>
        <taxon>Pseudomonadati</taxon>
        <taxon>Pseudomonadota</taxon>
        <taxon>Alphaproteobacteria</taxon>
        <taxon>Kordiimonadales</taxon>
        <taxon>Kordiimonadaceae</taxon>
        <taxon>Eilatimonas</taxon>
    </lineage>
</organism>
<dbReference type="RefSeq" id="WP_121937357.1">
    <property type="nucleotide sequence ID" value="NZ_REFR01000009.1"/>
</dbReference>
<dbReference type="GO" id="GO:0004586">
    <property type="term" value="F:ornithine decarboxylase activity"/>
    <property type="evidence" value="ECO:0007669"/>
    <property type="project" value="UniProtKB-EC"/>
</dbReference>
<evidence type="ECO:0000256" key="2">
    <source>
        <dbReference type="ARBA" id="ARBA00008872"/>
    </source>
</evidence>
<dbReference type="InterPro" id="IPR029066">
    <property type="entry name" value="PLP-binding_barrel"/>
</dbReference>
<evidence type="ECO:0000256" key="4">
    <source>
        <dbReference type="ARBA" id="ARBA00023239"/>
    </source>
</evidence>
<proteinExistence type="inferred from homology"/>
<dbReference type="PROSITE" id="PS00878">
    <property type="entry name" value="ODR_DC_2_1"/>
    <property type="match status" value="1"/>
</dbReference>
<comment type="pathway">
    <text evidence="5">Amine and polyamine biosynthesis; putrescine biosynthesis via L-ornithine pathway; putrescine from L-ornithine: step 1/1.</text>
</comment>
<keyword evidence="11" id="KW-1185">Reference proteome</keyword>
<evidence type="ECO:0000256" key="8">
    <source>
        <dbReference type="PIRSR" id="PIRSR600183-50"/>
    </source>
</evidence>
<dbReference type="EC" id="4.1.1.17" evidence="6"/>
<dbReference type="InterPro" id="IPR000183">
    <property type="entry name" value="Orn/DAP/Arg_de-COase"/>
</dbReference>
<keyword evidence="3 8" id="KW-0663">Pyridoxal phosphate</keyword>
<feature type="modified residue" description="N6-(pyridoxal phosphate)lysine" evidence="8">
    <location>
        <position position="85"/>
    </location>
</feature>
<gene>
    <name evidence="10" type="ORF">BXY39_0649</name>
</gene>
<evidence type="ECO:0000256" key="5">
    <source>
        <dbReference type="ARBA" id="ARBA00034115"/>
    </source>
</evidence>
<dbReference type="InterPro" id="IPR009006">
    <property type="entry name" value="Ala_racemase/Decarboxylase_C"/>
</dbReference>
<dbReference type="AlphaFoldDB" id="A0A3M0CT37"/>
<feature type="domain" description="Orn/DAP/Arg decarboxylase 2 N-terminal" evidence="9">
    <location>
        <begin position="68"/>
        <end position="296"/>
    </location>
</feature>
<protein>
    <recommendedName>
        <fullName evidence="6">ornithine decarboxylase</fullName>
        <ecNumber evidence="6">4.1.1.17</ecNumber>
    </recommendedName>
</protein>
<comment type="catalytic activity">
    <reaction evidence="7">
        <text>L-ornithine + H(+) = putrescine + CO2</text>
        <dbReference type="Rhea" id="RHEA:22964"/>
        <dbReference type="ChEBI" id="CHEBI:15378"/>
        <dbReference type="ChEBI" id="CHEBI:16526"/>
        <dbReference type="ChEBI" id="CHEBI:46911"/>
        <dbReference type="ChEBI" id="CHEBI:326268"/>
        <dbReference type="EC" id="4.1.1.17"/>
    </reaction>
</comment>